<sequence>MTLKIWSLQEDQPVYDWKAHEKEIYTIRWSPLG</sequence>
<evidence type="ECO:0000313" key="3">
    <source>
        <dbReference type="Proteomes" id="UP000053660"/>
    </source>
</evidence>
<evidence type="ECO:0000313" key="2">
    <source>
        <dbReference type="EMBL" id="KHJ78553.1"/>
    </source>
</evidence>
<accession>A0A0B1RZG0</accession>
<keyword evidence="3" id="KW-1185">Reference proteome</keyword>
<reference evidence="1 3" key="1">
    <citation type="submission" date="2014-03" db="EMBL/GenBank/DDBJ databases">
        <title>Draft genome of the hookworm Oesophagostomum dentatum.</title>
        <authorList>
            <person name="Mitreva M."/>
        </authorList>
    </citation>
    <scope>NUCLEOTIDE SEQUENCE [LARGE SCALE GENOMIC DNA]</scope>
    <source>
        <strain evidence="1 3">OD-Hann</strain>
    </source>
</reference>
<dbReference type="OrthoDB" id="540662at2759"/>
<dbReference type="EMBL" id="KN609661">
    <property type="protein sequence ID" value="KHJ78553.1"/>
    <property type="molecule type" value="Genomic_DNA"/>
</dbReference>
<dbReference type="SUPFAM" id="SSF50978">
    <property type="entry name" value="WD40 repeat-like"/>
    <property type="match status" value="1"/>
</dbReference>
<dbReference type="Gene3D" id="2.130.10.10">
    <property type="entry name" value="YVTN repeat-like/Quinoprotein amine dehydrogenase"/>
    <property type="match status" value="1"/>
</dbReference>
<gene>
    <name evidence="2" type="ORF">OESDEN_21824</name>
    <name evidence="1" type="ORF">OESDEN_24025</name>
</gene>
<feature type="non-terminal residue" evidence="1">
    <location>
        <position position="33"/>
    </location>
</feature>
<dbReference type="InterPro" id="IPR015943">
    <property type="entry name" value="WD40/YVTN_repeat-like_dom_sf"/>
</dbReference>
<dbReference type="EMBL" id="KN611837">
    <property type="protein sequence ID" value="KHJ76355.1"/>
    <property type="molecule type" value="Genomic_DNA"/>
</dbReference>
<dbReference type="InterPro" id="IPR036322">
    <property type="entry name" value="WD40_repeat_dom_sf"/>
</dbReference>
<proteinExistence type="predicted"/>
<name>A0A0B1RZG0_OESDE</name>
<organism evidence="1 3">
    <name type="scientific">Oesophagostomum dentatum</name>
    <name type="common">Nodular worm</name>
    <dbReference type="NCBI Taxonomy" id="61180"/>
    <lineage>
        <taxon>Eukaryota</taxon>
        <taxon>Metazoa</taxon>
        <taxon>Ecdysozoa</taxon>
        <taxon>Nematoda</taxon>
        <taxon>Chromadorea</taxon>
        <taxon>Rhabditida</taxon>
        <taxon>Rhabditina</taxon>
        <taxon>Rhabditomorpha</taxon>
        <taxon>Strongyloidea</taxon>
        <taxon>Strongylidae</taxon>
        <taxon>Oesophagostomum</taxon>
    </lineage>
</organism>
<dbReference type="AlphaFoldDB" id="A0A0B1RZG0"/>
<protein>
    <submittedName>
        <fullName evidence="1">Uncharacterized protein</fullName>
    </submittedName>
</protein>
<dbReference type="Proteomes" id="UP000053660">
    <property type="component" value="Unassembled WGS sequence"/>
</dbReference>
<evidence type="ECO:0000313" key="1">
    <source>
        <dbReference type="EMBL" id="KHJ76355.1"/>
    </source>
</evidence>